<feature type="compositionally biased region" description="Basic and acidic residues" evidence="3">
    <location>
        <begin position="10"/>
        <end position="21"/>
    </location>
</feature>
<dbReference type="Gene3D" id="3.30.1370.10">
    <property type="entry name" value="K Homology domain, type 1"/>
    <property type="match status" value="3"/>
</dbReference>
<keyword evidence="2" id="KW-0694">RNA-binding</keyword>
<feature type="domain" description="K Homology" evidence="4">
    <location>
        <begin position="433"/>
        <end position="508"/>
    </location>
</feature>
<evidence type="ECO:0000256" key="1">
    <source>
        <dbReference type="ARBA" id="ARBA00022737"/>
    </source>
</evidence>
<reference evidence="5 6" key="1">
    <citation type="journal article" date="2020" name="Nat. Commun.">
        <title>Genome of Tripterygium wilfordii and identification of cytochrome P450 involved in triptolide biosynthesis.</title>
        <authorList>
            <person name="Tu L."/>
            <person name="Su P."/>
            <person name="Zhang Z."/>
            <person name="Gao L."/>
            <person name="Wang J."/>
            <person name="Hu T."/>
            <person name="Zhou J."/>
            <person name="Zhang Y."/>
            <person name="Zhao Y."/>
            <person name="Liu Y."/>
            <person name="Song Y."/>
            <person name="Tong Y."/>
            <person name="Lu Y."/>
            <person name="Yang J."/>
            <person name="Xu C."/>
            <person name="Jia M."/>
            <person name="Peters R.J."/>
            <person name="Huang L."/>
            <person name="Gao W."/>
        </authorList>
    </citation>
    <scope>NUCLEOTIDE SEQUENCE [LARGE SCALE GENOMIC DNA]</scope>
    <source>
        <strain evidence="6">cv. XIE 37</strain>
        <tissue evidence="5">Leaf</tissue>
    </source>
</reference>
<feature type="region of interest" description="Disordered" evidence="3">
    <location>
        <begin position="297"/>
        <end position="333"/>
    </location>
</feature>
<dbReference type="InterPro" id="IPR004088">
    <property type="entry name" value="KH_dom_type_1"/>
</dbReference>
<keyword evidence="6" id="KW-1185">Reference proteome</keyword>
<feature type="domain" description="K Homology" evidence="4">
    <location>
        <begin position="43"/>
        <end position="113"/>
    </location>
</feature>
<dbReference type="Gene3D" id="3.30.310.210">
    <property type="match status" value="2"/>
</dbReference>
<evidence type="ECO:0000313" key="6">
    <source>
        <dbReference type="Proteomes" id="UP000593562"/>
    </source>
</evidence>
<proteinExistence type="predicted"/>
<feature type="region of interest" description="Disordered" evidence="3">
    <location>
        <begin position="1"/>
        <end position="43"/>
    </location>
</feature>
<dbReference type="FunCoup" id="A0A7J7D0C9">
    <property type="interactions" value="1119"/>
</dbReference>
<accession>A0A7J7D0C9</accession>
<comment type="caution">
    <text evidence="5">The sequence shown here is derived from an EMBL/GenBank/DDBJ whole genome shotgun (WGS) entry which is preliminary data.</text>
</comment>
<dbReference type="PROSITE" id="PS50084">
    <property type="entry name" value="KH_TYPE_1"/>
    <property type="match status" value="5"/>
</dbReference>
<evidence type="ECO:0000256" key="3">
    <source>
        <dbReference type="SAM" id="MobiDB-lite"/>
    </source>
</evidence>
<feature type="region of interest" description="Disordered" evidence="3">
    <location>
        <begin position="126"/>
        <end position="181"/>
    </location>
</feature>
<dbReference type="Proteomes" id="UP000593562">
    <property type="component" value="Unassembled WGS sequence"/>
</dbReference>
<evidence type="ECO:0000313" key="5">
    <source>
        <dbReference type="EMBL" id="KAF5739822.1"/>
    </source>
</evidence>
<dbReference type="CDD" id="cd22460">
    <property type="entry name" value="KH-I_PEPPER_rpt2_like"/>
    <property type="match status" value="2"/>
</dbReference>
<dbReference type="GO" id="GO:0003723">
    <property type="term" value="F:RNA binding"/>
    <property type="evidence" value="ECO:0007669"/>
    <property type="project" value="UniProtKB-UniRule"/>
</dbReference>
<dbReference type="OrthoDB" id="442947at2759"/>
<feature type="domain" description="K Homology" evidence="4">
    <location>
        <begin position="216"/>
        <end position="291"/>
    </location>
</feature>
<protein>
    <recommendedName>
        <fullName evidence="4">K Homology domain-containing protein</fullName>
    </recommendedName>
</protein>
<dbReference type="CDD" id="cd22459">
    <property type="entry name" value="KH-I_PEPPER_rpt1_like"/>
    <property type="match status" value="1"/>
</dbReference>
<dbReference type="Pfam" id="PF00013">
    <property type="entry name" value="KH_1"/>
    <property type="match status" value="5"/>
</dbReference>
<dbReference type="SUPFAM" id="SSF54791">
    <property type="entry name" value="Eukaryotic type KH-domain (KH-domain type I)"/>
    <property type="match status" value="5"/>
</dbReference>
<dbReference type="InParanoid" id="A0A7J7D0C9"/>
<feature type="domain" description="K Homology" evidence="4">
    <location>
        <begin position="637"/>
        <end position="707"/>
    </location>
</feature>
<dbReference type="InterPro" id="IPR004087">
    <property type="entry name" value="KH_dom"/>
</dbReference>
<evidence type="ECO:0000259" key="4">
    <source>
        <dbReference type="SMART" id="SM00322"/>
    </source>
</evidence>
<feature type="compositionally biased region" description="Basic and acidic residues" evidence="3">
    <location>
        <begin position="140"/>
        <end position="181"/>
    </location>
</feature>
<feature type="compositionally biased region" description="Polar residues" evidence="3">
    <location>
        <begin position="301"/>
        <end position="312"/>
    </location>
</feature>
<evidence type="ECO:0000256" key="2">
    <source>
        <dbReference type="PROSITE-ProRule" id="PRU00117"/>
    </source>
</evidence>
<feature type="domain" description="K Homology" evidence="4">
    <location>
        <begin position="348"/>
        <end position="428"/>
    </location>
</feature>
<organism evidence="5 6">
    <name type="scientific">Tripterygium wilfordii</name>
    <name type="common">Thunder God vine</name>
    <dbReference type="NCBI Taxonomy" id="458696"/>
    <lineage>
        <taxon>Eukaryota</taxon>
        <taxon>Viridiplantae</taxon>
        <taxon>Streptophyta</taxon>
        <taxon>Embryophyta</taxon>
        <taxon>Tracheophyta</taxon>
        <taxon>Spermatophyta</taxon>
        <taxon>Magnoliopsida</taxon>
        <taxon>eudicotyledons</taxon>
        <taxon>Gunneridae</taxon>
        <taxon>Pentapetalae</taxon>
        <taxon>rosids</taxon>
        <taxon>fabids</taxon>
        <taxon>Celastrales</taxon>
        <taxon>Celastraceae</taxon>
        <taxon>Tripterygium</taxon>
    </lineage>
</organism>
<name>A0A7J7D0C9_TRIWF</name>
<sequence length="713" mass="78012">MSHSLTPSKRPNDWKHSEPNAKRKWQRSPGLHPQNLRAKSSPGSASFRLLWPASRIDAVIGEGGIIAQICRETGASVTVEEAIPGCDERVVVITGSDKETEVNQKAEVNEETEINQKAEVNEEIEINQKAEVNEETEISTLKRKDDGDEEANAGKDVVDKKNHYEDDEDKKSFPVEDSKSEIESSSAQKALLLVFEKMVEAVPVTDGGDDESNKSFTHVLRLLVLSSRVGCLLGKGGSVIKQMSTDSGAQIRILPRDKLPLCVSGSDELVQITGEVSPVRKALQIVSQQLLEYASGEHDSFPSNSKGTSYHSVSHPHKRSDSYPPPHVSGLRDFRESRIPGRMKPSQEILTFRLLCHDESIGGVIGKGGAIVKTLQQETGCEITVVEAFSDSEDRIILISGPAHPDDNISPPQDALLRVQTRVLRAIPDSMDKNVLARLLVSSNQVGCLLGKSGSIMAEMRMLSRAHIRILGKDQIPKCASEDDEVVQINGDFDAVQEALLLITTKLRHHFFRDLFPSINYRSNQGFLDQVPPFASFLGRRELSPSGMYSNLGPSVRKFDAFDGPIPRGVFHPHDDNSLFMHSIHRQGIPHHMSERKAWGPQGLVEGGARVGFHDFPGLSQRRVPSFGGGFHPAIITNTTFEVAVPCSLIPVICGEDGACLKQIREISDAKITITDPKPGSTETLIIISGTPEQTHAAQSLIQAFVTSETGSS</sequence>
<keyword evidence="1" id="KW-0677">Repeat</keyword>
<dbReference type="EMBL" id="JAAARO010000012">
    <property type="protein sequence ID" value="KAF5739822.1"/>
    <property type="molecule type" value="Genomic_DNA"/>
</dbReference>
<gene>
    <name evidence="5" type="ORF">HS088_TW12G01033</name>
</gene>
<dbReference type="SMART" id="SM00322">
    <property type="entry name" value="KH"/>
    <property type="match status" value="5"/>
</dbReference>
<dbReference type="PANTHER" id="PTHR10288">
    <property type="entry name" value="KH DOMAIN CONTAINING RNA BINDING PROTEIN"/>
    <property type="match status" value="1"/>
</dbReference>
<dbReference type="AlphaFoldDB" id="A0A7J7D0C9"/>
<dbReference type="InterPro" id="IPR036612">
    <property type="entry name" value="KH_dom_type_1_sf"/>
</dbReference>